<evidence type="ECO:0000256" key="1">
    <source>
        <dbReference type="SAM" id="MobiDB-lite"/>
    </source>
</evidence>
<proteinExistence type="predicted"/>
<protein>
    <submittedName>
        <fullName evidence="2">Uncharacterized protein</fullName>
    </submittedName>
</protein>
<reference evidence="2" key="1">
    <citation type="submission" date="2020-11" db="EMBL/GenBank/DDBJ databases">
        <authorList>
            <person name="Tran Van P."/>
        </authorList>
    </citation>
    <scope>NUCLEOTIDE SEQUENCE</scope>
</reference>
<feature type="region of interest" description="Disordered" evidence="1">
    <location>
        <begin position="273"/>
        <end position="303"/>
    </location>
</feature>
<dbReference type="EMBL" id="OB794965">
    <property type="protein sequence ID" value="CAD7431434.1"/>
    <property type="molecule type" value="Genomic_DNA"/>
</dbReference>
<dbReference type="AlphaFoldDB" id="A0A7R9ECI5"/>
<sequence>MRGGQTGATERALEPVQSSLQALGNIIVGVSLNTSAGPGDPTRSVPSKRTRLAALQRDHKHTTPAAVTPPSRRTLKRVRAYVTHIATKCLSTKRRYTGTILQFLKDNNLWVGQGGCLRENGKPYRKNHPSDRDSNLDLPVIGSLVYCKSSALDHGVTEAGIKLALAELTGYSSTRDFLRSRAKGLDNFYGCYNQHGTDGAGFEPTNIGSTNSSVRRTRRDIQVKSKRHVPIRRVGGHTAYGICLGLLGFTVMRSRNGKAERWMKEKQREIKINIKKENGREEYRERKRDGIENGRARKEDGLE</sequence>
<gene>
    <name evidence="2" type="ORF">TMSB3V08_LOCUS8166</name>
</gene>
<evidence type="ECO:0000313" key="2">
    <source>
        <dbReference type="EMBL" id="CAD7431434.1"/>
    </source>
</evidence>
<name>A0A7R9ECI5_9NEOP</name>
<accession>A0A7R9ECI5</accession>
<organism evidence="2">
    <name type="scientific">Timema monikensis</name>
    <dbReference type="NCBI Taxonomy" id="170555"/>
    <lineage>
        <taxon>Eukaryota</taxon>
        <taxon>Metazoa</taxon>
        <taxon>Ecdysozoa</taxon>
        <taxon>Arthropoda</taxon>
        <taxon>Hexapoda</taxon>
        <taxon>Insecta</taxon>
        <taxon>Pterygota</taxon>
        <taxon>Neoptera</taxon>
        <taxon>Polyneoptera</taxon>
        <taxon>Phasmatodea</taxon>
        <taxon>Timematodea</taxon>
        <taxon>Timematoidea</taxon>
        <taxon>Timematidae</taxon>
        <taxon>Timema</taxon>
    </lineage>
</organism>